<feature type="compositionally biased region" description="Low complexity" evidence="1">
    <location>
        <begin position="105"/>
        <end position="139"/>
    </location>
</feature>
<proteinExistence type="predicted"/>
<keyword evidence="3" id="KW-1185">Reference proteome</keyword>
<dbReference type="EMBL" id="JAGGDJ010000074">
    <property type="protein sequence ID" value="MBO7748781.1"/>
    <property type="molecule type" value="Genomic_DNA"/>
</dbReference>
<accession>A0ABS3WL26</accession>
<name>A0ABS3WL26_9BACL</name>
<feature type="compositionally biased region" description="Low complexity" evidence="1">
    <location>
        <begin position="147"/>
        <end position="170"/>
    </location>
</feature>
<evidence type="ECO:0000313" key="2">
    <source>
        <dbReference type="EMBL" id="MBO7748781.1"/>
    </source>
</evidence>
<feature type="region of interest" description="Disordered" evidence="1">
    <location>
        <begin position="83"/>
        <end position="180"/>
    </location>
</feature>
<protein>
    <submittedName>
        <fullName evidence="2">Uncharacterized protein</fullName>
    </submittedName>
</protein>
<sequence length="180" mass="18365">MQFRTLRELAEQAEARGLSIGRYMLEEQAAETGRPPEEEFAQMAAYYGIMKEAVRRGLTQDTTSRSGLTGRDAQRVMAYRDEGAPPWAMRGADGAAEAPGGMAKTGTPGAEPGEMPGAAARRPGAVPGAAPGGAQAPGPEEIPDTPAAPAARRPGAVPAEAAGGAEAPSPADMPAAPFVP</sequence>
<evidence type="ECO:0000256" key="1">
    <source>
        <dbReference type="SAM" id="MobiDB-lite"/>
    </source>
</evidence>
<feature type="non-terminal residue" evidence="2">
    <location>
        <position position="180"/>
    </location>
</feature>
<organism evidence="2 3">
    <name type="scientific">Paenibacillus artemisiicola</name>
    <dbReference type="NCBI Taxonomy" id="1172618"/>
    <lineage>
        <taxon>Bacteria</taxon>
        <taxon>Bacillati</taxon>
        <taxon>Bacillota</taxon>
        <taxon>Bacilli</taxon>
        <taxon>Bacillales</taxon>
        <taxon>Paenibacillaceae</taxon>
        <taxon>Paenibacillus</taxon>
    </lineage>
</organism>
<comment type="caution">
    <text evidence="2">The sequence shown here is derived from an EMBL/GenBank/DDBJ whole genome shotgun (WGS) entry which is preliminary data.</text>
</comment>
<gene>
    <name evidence="2" type="ORF">I8J29_31885</name>
</gene>
<dbReference type="Proteomes" id="UP000670947">
    <property type="component" value="Unassembled WGS sequence"/>
</dbReference>
<reference evidence="2 3" key="1">
    <citation type="submission" date="2021-03" db="EMBL/GenBank/DDBJ databases">
        <title>Paenibacillus artemisicola MWE-103 whole genome sequence.</title>
        <authorList>
            <person name="Ham Y.J."/>
        </authorList>
    </citation>
    <scope>NUCLEOTIDE SEQUENCE [LARGE SCALE GENOMIC DNA]</scope>
    <source>
        <strain evidence="2 3">MWE-103</strain>
    </source>
</reference>
<evidence type="ECO:0000313" key="3">
    <source>
        <dbReference type="Proteomes" id="UP000670947"/>
    </source>
</evidence>